<reference evidence="6 7" key="1">
    <citation type="journal article" date="2014" name="Genome Announc.">
        <title>Draft Genome Sequence of the Boron-Tolerant and Moderately Halotolerant Bacterium Gracilibacillus boraciitolerans JCM 21714T.</title>
        <authorList>
            <person name="Ahmed I."/>
            <person name="Oshima K."/>
            <person name="Suda W."/>
            <person name="Kitamura K."/>
            <person name="Iida T."/>
            <person name="Ohmori Y."/>
            <person name="Fujiwara T."/>
            <person name="Hattori M."/>
            <person name="Ohkuma M."/>
        </authorList>
    </citation>
    <scope>NUCLEOTIDE SEQUENCE [LARGE SCALE GENOMIC DNA]</scope>
    <source>
        <strain evidence="6 7">JCM 21714</strain>
    </source>
</reference>
<dbReference type="Pfam" id="PF13407">
    <property type="entry name" value="Peripla_BP_4"/>
    <property type="match status" value="1"/>
</dbReference>
<evidence type="ECO:0000313" key="6">
    <source>
        <dbReference type="EMBL" id="GAE95032.1"/>
    </source>
</evidence>
<dbReference type="eggNOG" id="COG1879">
    <property type="taxonomic scope" value="Bacteria"/>
</dbReference>
<dbReference type="GO" id="GO:0030313">
    <property type="term" value="C:cell envelope"/>
    <property type="evidence" value="ECO:0007669"/>
    <property type="project" value="UniProtKB-SubCell"/>
</dbReference>
<dbReference type="PROSITE" id="PS51257">
    <property type="entry name" value="PROKAR_LIPOPROTEIN"/>
    <property type="match status" value="1"/>
</dbReference>
<feature type="chain" id="PRO_5004850734" evidence="4">
    <location>
        <begin position="26"/>
        <end position="354"/>
    </location>
</feature>
<dbReference type="CDD" id="cd06316">
    <property type="entry name" value="PBP1_ABC_sugar_binding-like"/>
    <property type="match status" value="1"/>
</dbReference>
<dbReference type="SUPFAM" id="SSF53822">
    <property type="entry name" value="Periplasmic binding protein-like I"/>
    <property type="match status" value="1"/>
</dbReference>
<comment type="caution">
    <text evidence="6">The sequence shown here is derived from an EMBL/GenBank/DDBJ whole genome shotgun (WGS) entry which is preliminary data.</text>
</comment>
<dbReference type="RefSeq" id="WP_369403632.1">
    <property type="nucleotide sequence ID" value="NZ_BAVS01000037.1"/>
</dbReference>
<accession>W4VPA4</accession>
<feature type="domain" description="Periplasmic binding protein" evidence="5">
    <location>
        <begin position="98"/>
        <end position="318"/>
    </location>
</feature>
<dbReference type="EMBL" id="BAVS01000037">
    <property type="protein sequence ID" value="GAE95032.1"/>
    <property type="molecule type" value="Genomic_DNA"/>
</dbReference>
<organism evidence="6 7">
    <name type="scientific">Gracilibacillus boraciitolerans JCM 21714</name>
    <dbReference type="NCBI Taxonomy" id="1298598"/>
    <lineage>
        <taxon>Bacteria</taxon>
        <taxon>Bacillati</taxon>
        <taxon>Bacillota</taxon>
        <taxon>Bacilli</taxon>
        <taxon>Bacillales</taxon>
        <taxon>Bacillaceae</taxon>
        <taxon>Gracilibacillus</taxon>
    </lineage>
</organism>
<evidence type="ECO:0000259" key="5">
    <source>
        <dbReference type="Pfam" id="PF13407"/>
    </source>
</evidence>
<gene>
    <name evidence="6" type="ORF">JCM21714_4236</name>
</gene>
<evidence type="ECO:0000256" key="3">
    <source>
        <dbReference type="ARBA" id="ARBA00022729"/>
    </source>
</evidence>
<dbReference type="GO" id="GO:0030246">
    <property type="term" value="F:carbohydrate binding"/>
    <property type="evidence" value="ECO:0007669"/>
    <property type="project" value="UniProtKB-ARBA"/>
</dbReference>
<evidence type="ECO:0000256" key="2">
    <source>
        <dbReference type="ARBA" id="ARBA00007639"/>
    </source>
</evidence>
<dbReference type="STRING" id="1298598.JCM21714_4236"/>
<sequence>MKKMNKYLLLSIVVLFALFLMTACNDESESTGGEIDTQENNMGEVSIEGPIKINESIPSDTEIISKGPNGGEKAVSAHSIELTEEEVAKIREGNYTAAIAMHYAGNDWSRAQINGLEDTFKKMGIEILTVTDGQFSAEKQMSDIETILGMDPDILVSIPVDAVSSAAAYRKAVDQGVKIVFMDNVAEGFTPSEDYVSVVSADNYGNGGVEAAHLMAEQLGGKGKIGVIYHDADFFVTGQRVEAFEATIENEYPEIEIVERGGIADASEGESVANSMITRTPPDLDGMFVVWDVPAEGALSAIRTAGLDDVVVTTIDLGTPVALDMAKGQHVKGWELNYHMHKVLPKQSLLVIRY</sequence>
<dbReference type="PANTHER" id="PTHR46847">
    <property type="entry name" value="D-ALLOSE-BINDING PERIPLASMIC PROTEIN-RELATED"/>
    <property type="match status" value="1"/>
</dbReference>
<protein>
    <submittedName>
        <fullName evidence="6">Inositol transport system sugar-binding protein</fullName>
    </submittedName>
</protein>
<keyword evidence="3 4" id="KW-0732">Signal</keyword>
<name>W4VPA4_9BACI</name>
<proteinExistence type="inferred from homology"/>
<comment type="subcellular location">
    <subcellularLocation>
        <location evidence="1">Cell envelope</location>
    </subcellularLocation>
</comment>
<keyword evidence="7" id="KW-1185">Reference proteome</keyword>
<dbReference type="PANTHER" id="PTHR46847:SF1">
    <property type="entry name" value="D-ALLOSE-BINDING PERIPLASMIC PROTEIN-RELATED"/>
    <property type="match status" value="1"/>
</dbReference>
<dbReference type="InterPro" id="IPR028082">
    <property type="entry name" value="Peripla_BP_I"/>
</dbReference>
<feature type="signal peptide" evidence="4">
    <location>
        <begin position="1"/>
        <end position="25"/>
    </location>
</feature>
<dbReference type="AlphaFoldDB" id="W4VPA4"/>
<dbReference type="Proteomes" id="UP000019102">
    <property type="component" value="Unassembled WGS sequence"/>
</dbReference>
<evidence type="ECO:0000313" key="7">
    <source>
        <dbReference type="Proteomes" id="UP000019102"/>
    </source>
</evidence>
<evidence type="ECO:0000256" key="4">
    <source>
        <dbReference type="SAM" id="SignalP"/>
    </source>
</evidence>
<evidence type="ECO:0000256" key="1">
    <source>
        <dbReference type="ARBA" id="ARBA00004196"/>
    </source>
</evidence>
<comment type="similarity">
    <text evidence="2">Belongs to the bacterial solute-binding protein 2 family.</text>
</comment>
<dbReference type="InterPro" id="IPR025997">
    <property type="entry name" value="SBP_2_dom"/>
</dbReference>
<dbReference type="Gene3D" id="3.40.50.2300">
    <property type="match status" value="2"/>
</dbReference>